<dbReference type="PANTHER" id="PTHR43331:SF1">
    <property type="entry name" value="HOMOSERINE DEHYDROGENASE"/>
    <property type="match status" value="1"/>
</dbReference>
<name>B2KBU1_ELUMP</name>
<dbReference type="FunFam" id="3.30.360.10:FF:000005">
    <property type="entry name" value="Homoserine dehydrogenase"/>
    <property type="match status" value="1"/>
</dbReference>
<organism evidence="16 17">
    <name type="scientific">Elusimicrobium minutum (strain Pei191)</name>
    <dbReference type="NCBI Taxonomy" id="445932"/>
    <lineage>
        <taxon>Bacteria</taxon>
        <taxon>Pseudomonadati</taxon>
        <taxon>Elusimicrobiota</taxon>
        <taxon>Elusimicrobia</taxon>
        <taxon>Elusimicrobiales</taxon>
        <taxon>Elusimicrobiaceae</taxon>
        <taxon>Elusimicrobium</taxon>
    </lineage>
</organism>
<dbReference type="SUPFAM" id="SSF51735">
    <property type="entry name" value="NAD(P)-binding Rossmann-fold domains"/>
    <property type="match status" value="1"/>
</dbReference>
<dbReference type="OrthoDB" id="9808167at2"/>
<dbReference type="Gene3D" id="3.30.70.260">
    <property type="match status" value="1"/>
</dbReference>
<keyword evidence="17" id="KW-1185">Reference proteome</keyword>
<protein>
    <recommendedName>
        <fullName evidence="5 13">Homoserine dehydrogenase</fullName>
        <ecNumber evidence="4 13">1.1.1.3</ecNumber>
    </recommendedName>
</protein>
<dbReference type="NCBIfam" id="NF004976">
    <property type="entry name" value="PRK06349.1"/>
    <property type="match status" value="1"/>
</dbReference>
<dbReference type="PIRSF" id="PIRSF000098">
    <property type="entry name" value="Homoser_dehydrog"/>
    <property type="match status" value="1"/>
</dbReference>
<evidence type="ECO:0000313" key="17">
    <source>
        <dbReference type="Proteomes" id="UP000001029"/>
    </source>
</evidence>
<keyword evidence="8 12" id="KW-0521">NADP</keyword>
<feature type="binding site" evidence="12">
    <location>
        <begin position="9"/>
        <end position="16"/>
    </location>
    <ligand>
        <name>NADP(+)</name>
        <dbReference type="ChEBI" id="CHEBI:58349"/>
    </ligand>
</feature>
<dbReference type="InterPro" id="IPR002912">
    <property type="entry name" value="ACT_dom"/>
</dbReference>
<dbReference type="EC" id="1.1.1.3" evidence="4 13"/>
<dbReference type="RefSeq" id="WP_012414460.1">
    <property type="nucleotide sequence ID" value="NC_010644.1"/>
</dbReference>
<gene>
    <name evidence="16" type="ordered locus">Emin_0284</name>
</gene>
<comment type="similarity">
    <text evidence="3 14">Belongs to the homoserine dehydrogenase family.</text>
</comment>
<dbReference type="PANTHER" id="PTHR43331">
    <property type="entry name" value="HOMOSERINE DEHYDROGENASE"/>
    <property type="match status" value="1"/>
</dbReference>
<dbReference type="InterPro" id="IPR019811">
    <property type="entry name" value="HDH_CS"/>
</dbReference>
<feature type="domain" description="ACT" evidence="15">
    <location>
        <begin position="363"/>
        <end position="441"/>
    </location>
</feature>
<evidence type="ECO:0000256" key="10">
    <source>
        <dbReference type="ARBA" id="ARBA00023167"/>
    </source>
</evidence>
<feature type="binding site" evidence="12">
    <location>
        <position position="205"/>
    </location>
    <ligand>
        <name>L-homoserine</name>
        <dbReference type="ChEBI" id="CHEBI:57476"/>
    </ligand>
</feature>
<evidence type="ECO:0000256" key="12">
    <source>
        <dbReference type="PIRSR" id="PIRSR000098-2"/>
    </source>
</evidence>
<keyword evidence="10 13" id="KW-0486">Methionine biosynthesis</keyword>
<dbReference type="UniPathway" id="UPA00050">
    <property type="reaction ID" value="UER00063"/>
</dbReference>
<keyword evidence="9 13" id="KW-0560">Oxidoreductase</keyword>
<evidence type="ECO:0000256" key="9">
    <source>
        <dbReference type="ARBA" id="ARBA00023002"/>
    </source>
</evidence>
<dbReference type="STRING" id="445932.Emin_0284"/>
<dbReference type="GO" id="GO:0050661">
    <property type="term" value="F:NADP binding"/>
    <property type="evidence" value="ECO:0007669"/>
    <property type="project" value="InterPro"/>
</dbReference>
<dbReference type="Pfam" id="PF03447">
    <property type="entry name" value="NAD_binding_3"/>
    <property type="match status" value="1"/>
</dbReference>
<evidence type="ECO:0000256" key="1">
    <source>
        <dbReference type="ARBA" id="ARBA00005056"/>
    </source>
</evidence>
<dbReference type="InterPro" id="IPR005106">
    <property type="entry name" value="Asp/hSer_DH_NAD-bd"/>
</dbReference>
<evidence type="ECO:0000256" key="7">
    <source>
        <dbReference type="ARBA" id="ARBA00022697"/>
    </source>
</evidence>
<accession>B2KBU1</accession>
<dbReference type="Pfam" id="PF00742">
    <property type="entry name" value="Homoserine_dh"/>
    <property type="match status" value="1"/>
</dbReference>
<evidence type="ECO:0000256" key="6">
    <source>
        <dbReference type="ARBA" id="ARBA00022605"/>
    </source>
</evidence>
<comment type="pathway">
    <text evidence="1 13">Amino-acid biosynthesis; L-threonine biosynthesis; L-threonine from L-aspartate: step 3/5.</text>
</comment>
<evidence type="ECO:0000256" key="4">
    <source>
        <dbReference type="ARBA" id="ARBA00013213"/>
    </source>
</evidence>
<dbReference type="AlphaFoldDB" id="B2KBU1"/>
<dbReference type="InterPro" id="IPR045865">
    <property type="entry name" value="ACT-like_dom_sf"/>
</dbReference>
<feature type="binding site" evidence="12">
    <location>
        <position position="120"/>
    </location>
    <ligand>
        <name>NADPH</name>
        <dbReference type="ChEBI" id="CHEBI:57783"/>
    </ligand>
</feature>
<evidence type="ECO:0000256" key="5">
    <source>
        <dbReference type="ARBA" id="ARBA00013376"/>
    </source>
</evidence>
<evidence type="ECO:0000313" key="16">
    <source>
        <dbReference type="EMBL" id="ACC97845.1"/>
    </source>
</evidence>
<dbReference type="HOGENOM" id="CLU_009116_1_0_0"/>
<keyword evidence="6 13" id="KW-0028">Amino-acid biosynthesis</keyword>
<dbReference type="Gene3D" id="3.40.50.720">
    <property type="entry name" value="NAD(P)-binding Rossmann-like Domain"/>
    <property type="match status" value="1"/>
</dbReference>
<comment type="catalytic activity">
    <reaction evidence="13">
        <text>L-homoserine + NADP(+) = L-aspartate 4-semialdehyde + NADPH + H(+)</text>
        <dbReference type="Rhea" id="RHEA:15761"/>
        <dbReference type="ChEBI" id="CHEBI:15378"/>
        <dbReference type="ChEBI" id="CHEBI:57476"/>
        <dbReference type="ChEBI" id="CHEBI:57783"/>
        <dbReference type="ChEBI" id="CHEBI:58349"/>
        <dbReference type="ChEBI" id="CHEBI:537519"/>
        <dbReference type="EC" id="1.1.1.3"/>
    </reaction>
</comment>
<evidence type="ECO:0000256" key="14">
    <source>
        <dbReference type="RuleBase" id="RU004171"/>
    </source>
</evidence>
<dbReference type="PROSITE" id="PS01042">
    <property type="entry name" value="HOMOSER_DHGENASE"/>
    <property type="match status" value="1"/>
</dbReference>
<dbReference type="EMBL" id="CP001055">
    <property type="protein sequence ID" value="ACC97845.1"/>
    <property type="molecule type" value="Genomic_DNA"/>
</dbReference>
<dbReference type="InterPro" id="IPR001342">
    <property type="entry name" value="HDH_cat"/>
</dbReference>
<evidence type="ECO:0000259" key="15">
    <source>
        <dbReference type="PROSITE" id="PS51671"/>
    </source>
</evidence>
<dbReference type="InterPro" id="IPR016204">
    <property type="entry name" value="HDH"/>
</dbReference>
<evidence type="ECO:0000256" key="3">
    <source>
        <dbReference type="ARBA" id="ARBA00006753"/>
    </source>
</evidence>
<evidence type="ECO:0000256" key="11">
    <source>
        <dbReference type="PIRSR" id="PIRSR000098-1"/>
    </source>
</evidence>
<dbReference type="InterPro" id="IPR036291">
    <property type="entry name" value="NAD(P)-bd_dom_sf"/>
</dbReference>
<dbReference type="UniPathway" id="UPA00051">
    <property type="reaction ID" value="UER00465"/>
</dbReference>
<evidence type="ECO:0000256" key="8">
    <source>
        <dbReference type="ARBA" id="ARBA00022857"/>
    </source>
</evidence>
<feature type="active site" description="Proton donor" evidence="11">
    <location>
        <position position="220"/>
    </location>
</feature>
<dbReference type="GO" id="GO:0004412">
    <property type="term" value="F:homoserine dehydrogenase activity"/>
    <property type="evidence" value="ECO:0007669"/>
    <property type="project" value="UniProtKB-EC"/>
</dbReference>
<dbReference type="KEGG" id="emi:Emin_0284"/>
<keyword evidence="7 13" id="KW-0791">Threonine biosynthesis</keyword>
<evidence type="ECO:0000256" key="13">
    <source>
        <dbReference type="RuleBase" id="RU000579"/>
    </source>
</evidence>
<dbReference type="SUPFAM" id="SSF55347">
    <property type="entry name" value="Glyceraldehyde-3-phosphate dehydrogenase-like, C-terminal domain"/>
    <property type="match status" value="1"/>
</dbReference>
<proteinExistence type="inferred from homology"/>
<dbReference type="GO" id="GO:0009088">
    <property type="term" value="P:threonine biosynthetic process"/>
    <property type="evidence" value="ECO:0007669"/>
    <property type="project" value="UniProtKB-UniPathway"/>
</dbReference>
<dbReference type="GO" id="GO:0009086">
    <property type="term" value="P:methionine biosynthetic process"/>
    <property type="evidence" value="ECO:0007669"/>
    <property type="project" value="UniProtKB-KW"/>
</dbReference>
<dbReference type="Gene3D" id="3.30.360.10">
    <property type="entry name" value="Dihydrodipicolinate Reductase, domain 2"/>
    <property type="match status" value="1"/>
</dbReference>
<reference evidence="16 17" key="1">
    <citation type="journal article" date="2009" name="Appl. Environ. Microbiol.">
        <title>Genomic analysis of 'Elusimicrobium minutum,' the first cultivated representative of the phylum 'Elusimicrobia' (formerly termite group 1).</title>
        <authorList>
            <person name="Herlemann D.P.R."/>
            <person name="Geissinger O."/>
            <person name="Ikeda-Ohtsubo W."/>
            <person name="Kunin V."/>
            <person name="Sun H."/>
            <person name="Lapidus A."/>
            <person name="Hugenholtz P."/>
            <person name="Brune A."/>
        </authorList>
    </citation>
    <scope>NUCLEOTIDE SEQUENCE [LARGE SCALE GENOMIC DNA]</scope>
    <source>
        <strain evidence="16 17">Pei191</strain>
    </source>
</reference>
<dbReference type="PROSITE" id="PS51671">
    <property type="entry name" value="ACT"/>
    <property type="match status" value="1"/>
</dbReference>
<comment type="pathway">
    <text evidence="2 13">Amino-acid biosynthesis; L-methionine biosynthesis via de novo pathway; L-homoserine from L-aspartate: step 3/3.</text>
</comment>
<evidence type="ECO:0000256" key="2">
    <source>
        <dbReference type="ARBA" id="ARBA00005062"/>
    </source>
</evidence>
<dbReference type="Proteomes" id="UP000001029">
    <property type="component" value="Chromosome"/>
</dbReference>
<dbReference type="SUPFAM" id="SSF55021">
    <property type="entry name" value="ACT-like"/>
    <property type="match status" value="1"/>
</dbReference>
<sequence>MKTFNVAIIGCGNVGGGTAKIIQETAAELKKRAGGKEIKIKKIITLHPRRQAKRHGLPLELFCSDKEEITKEQSDACIKNVLNDPDIDLVIETVGGSTNHIHNLHKNILKSGKHLVTANKAILAKHGNTIFDYAKEKNKSVGFEGAVCGAIPLIKVVQDSFTGDLINSITGIVNGTSNFVLSRMNAKGSTFEDALKLAQKLGYAELDPTMDINGMDAANKLKILIQLIYGIPATEQSFPVKGITAITKEDFMVAKSLNSTIKLIAFAIKEKNKVYSFVQPAVISNQDFLYNVNGATNAIKINANYSGEHLFVGQGAGSIETGSAVVSDVVFIAKHGYIKDIKESTAPIKHKQADFNDYPASYLLIIKTKDNPGVIGTVGTAIGDVGVNIENIAQSIISGEDWFLPVEVSKCSAKQLNKAVSLIKKRKPKLIEDFKYIPIFK</sequence>